<name>A0ABY6GT29_9GAMM</name>
<reference evidence="1" key="1">
    <citation type="submission" date="2022-10" db="EMBL/GenBank/DDBJ databases">
        <title>Completed Genome Sequence of two octocoral isolated bacterium, Endozoicomonas euniceicola EF212T and Endozoicomonas gorgoniicola PS125T.</title>
        <authorList>
            <person name="Chiou Y.-J."/>
            <person name="Chen Y.-H."/>
        </authorList>
    </citation>
    <scope>NUCLEOTIDE SEQUENCE</scope>
    <source>
        <strain evidence="1">EF212</strain>
    </source>
</reference>
<evidence type="ECO:0000313" key="2">
    <source>
        <dbReference type="Proteomes" id="UP001163255"/>
    </source>
</evidence>
<keyword evidence="2" id="KW-1185">Reference proteome</keyword>
<evidence type="ECO:0000313" key="1">
    <source>
        <dbReference type="EMBL" id="UYM15918.1"/>
    </source>
</evidence>
<accession>A0ABY6GT29</accession>
<dbReference type="RefSeq" id="WP_262598159.1">
    <property type="nucleotide sequence ID" value="NZ_CP103300.1"/>
</dbReference>
<dbReference type="Proteomes" id="UP001163255">
    <property type="component" value="Chromosome"/>
</dbReference>
<gene>
    <name evidence="1" type="ORF">NX720_24375</name>
</gene>
<organism evidence="1 2">
    <name type="scientific">Endozoicomonas euniceicola</name>
    <dbReference type="NCBI Taxonomy" id="1234143"/>
    <lineage>
        <taxon>Bacteria</taxon>
        <taxon>Pseudomonadati</taxon>
        <taxon>Pseudomonadota</taxon>
        <taxon>Gammaproteobacteria</taxon>
        <taxon>Oceanospirillales</taxon>
        <taxon>Endozoicomonadaceae</taxon>
        <taxon>Endozoicomonas</taxon>
    </lineage>
</organism>
<protein>
    <submittedName>
        <fullName evidence="1">Uncharacterized protein</fullName>
    </submittedName>
</protein>
<sequence>MSQANQHQQMLIRVATALGADLLQQMAFGFQGMTVQSLNDIS</sequence>
<dbReference type="EMBL" id="CP103300">
    <property type="protein sequence ID" value="UYM15918.1"/>
    <property type="molecule type" value="Genomic_DNA"/>
</dbReference>
<proteinExistence type="predicted"/>